<sequence>MSPVGAMWAAPAALRLLRVALTRGSRAIRNKINTVSKSESAHRQFTNNAHQSIYSSAVVRQPRRVPRTKVFNTTPKQSFIKSLRRYITTESGVPRFDRTKFPKSETATRVAQQSGRAPFASTLRPNLTGGAFPRSAGGYSFGGGSGVRYFSHTPSAPAQVVNNVSQAMRAFCLSGQRAQFDGVDIHGNATFRAVSVEEDNKVKAAIKAPTNVPGSFIDFHLSPTVTALTPLAGALQTSAAVNKNQGSAAPTLNTEGILSDLSIDFARGLKDLSLVLADIKKLSELGDLPIALESPGLIRVRFPGVDARTVESICDDLEIRRGIVGEDPGFGWTPDGEMAFKFPFAPGLECEDHEILRSPDESLLSADSIEEMFAFEEANPWLSEIDEEGYETMSPRRYVESLPGSGFYSEASDDLGDIYTFLEECEREQTRNRFN</sequence>
<evidence type="ECO:0000313" key="1">
    <source>
        <dbReference type="EMBL" id="KKA28451.1"/>
    </source>
</evidence>
<evidence type="ECO:0000313" key="2">
    <source>
        <dbReference type="Proteomes" id="UP000033483"/>
    </source>
</evidence>
<dbReference type="PANTHER" id="PTHR42342:SF1">
    <property type="entry name" value="STATIONARY PHASE PROTEIN 5"/>
    <property type="match status" value="1"/>
</dbReference>
<organism evidence="1 2">
    <name type="scientific">Thielaviopsis punctulata</name>
    <dbReference type="NCBI Taxonomy" id="72032"/>
    <lineage>
        <taxon>Eukaryota</taxon>
        <taxon>Fungi</taxon>
        <taxon>Dikarya</taxon>
        <taxon>Ascomycota</taxon>
        <taxon>Pezizomycotina</taxon>
        <taxon>Sordariomycetes</taxon>
        <taxon>Hypocreomycetidae</taxon>
        <taxon>Microascales</taxon>
        <taxon>Ceratocystidaceae</taxon>
        <taxon>Thielaviopsis</taxon>
    </lineage>
</organism>
<dbReference type="InterPro" id="IPR038816">
    <property type="entry name" value="Stationary_phase_5"/>
</dbReference>
<proteinExistence type="predicted"/>
<accession>A0A0F4ZEB1</accession>
<dbReference type="AlphaFoldDB" id="A0A0F4ZEB1"/>
<dbReference type="GO" id="GO:0070628">
    <property type="term" value="F:proteasome binding"/>
    <property type="evidence" value="ECO:0007669"/>
    <property type="project" value="InterPro"/>
</dbReference>
<gene>
    <name evidence="1" type="ORF">TD95_002585</name>
</gene>
<comment type="caution">
    <text evidence="1">The sequence shown here is derived from an EMBL/GenBank/DDBJ whole genome shotgun (WGS) entry which is preliminary data.</text>
</comment>
<dbReference type="Proteomes" id="UP000033483">
    <property type="component" value="Unassembled WGS sequence"/>
</dbReference>
<dbReference type="GO" id="GO:0043248">
    <property type="term" value="P:proteasome assembly"/>
    <property type="evidence" value="ECO:0007669"/>
    <property type="project" value="TreeGrafter"/>
</dbReference>
<keyword evidence="2" id="KW-1185">Reference proteome</keyword>
<evidence type="ECO:0008006" key="3">
    <source>
        <dbReference type="Google" id="ProtNLM"/>
    </source>
</evidence>
<dbReference type="OrthoDB" id="5415241at2759"/>
<name>A0A0F4ZEB1_9PEZI</name>
<reference evidence="1 2" key="1">
    <citation type="submission" date="2015-03" db="EMBL/GenBank/DDBJ databases">
        <authorList>
            <person name="Radwan O."/>
            <person name="Al-Naeli F.A."/>
            <person name="Rendon G.A."/>
            <person name="Fields C."/>
        </authorList>
    </citation>
    <scope>NUCLEOTIDE SEQUENCE [LARGE SCALE GENOMIC DNA]</scope>
    <source>
        <strain evidence="1">CR-DP1</strain>
    </source>
</reference>
<dbReference type="EMBL" id="LAEV01001306">
    <property type="protein sequence ID" value="KKA28451.1"/>
    <property type="molecule type" value="Genomic_DNA"/>
</dbReference>
<protein>
    <recommendedName>
        <fullName evidence="3">Casein kinase II beta 2 subunit</fullName>
    </recommendedName>
</protein>
<dbReference type="PANTHER" id="PTHR42342">
    <property type="entry name" value="STATIONARY PHASE PROTEIN 5"/>
    <property type="match status" value="1"/>
</dbReference>